<name>A0ABQ2RUI0_9DEIO</name>
<evidence type="ECO:0008006" key="4">
    <source>
        <dbReference type="Google" id="ProtNLM"/>
    </source>
</evidence>
<reference evidence="3" key="1">
    <citation type="journal article" date="2019" name="Int. J. Syst. Evol. Microbiol.">
        <title>The Global Catalogue of Microorganisms (GCM) 10K type strain sequencing project: providing services to taxonomists for standard genome sequencing and annotation.</title>
        <authorList>
            <consortium name="The Broad Institute Genomics Platform"/>
            <consortium name="The Broad Institute Genome Sequencing Center for Infectious Disease"/>
            <person name="Wu L."/>
            <person name="Ma J."/>
        </authorList>
    </citation>
    <scope>NUCLEOTIDE SEQUENCE [LARGE SCALE GENOMIC DNA]</scope>
    <source>
        <strain evidence="3">JCM 31404</strain>
    </source>
</reference>
<sequence length="121" mass="13035">MTGKPRRGEALSRMLEQGQAADAATQQVLPAPTPPPASPPTAPAAVPAVAAPAPTVSAEARVHFGSRMRPSLQTLIHQTSVDLRGQLGRRVLLERVLEAIMEEYRDDPDLRARVARRVGEE</sequence>
<organism evidence="2 3">
    <name type="scientific">Deinococcus seoulensis</name>
    <dbReference type="NCBI Taxonomy" id="1837379"/>
    <lineage>
        <taxon>Bacteria</taxon>
        <taxon>Thermotogati</taxon>
        <taxon>Deinococcota</taxon>
        <taxon>Deinococci</taxon>
        <taxon>Deinococcales</taxon>
        <taxon>Deinococcaceae</taxon>
        <taxon>Deinococcus</taxon>
    </lineage>
</organism>
<dbReference type="RefSeq" id="WP_189065433.1">
    <property type="nucleotide sequence ID" value="NZ_BMQM01000017.1"/>
</dbReference>
<gene>
    <name evidence="2" type="ORF">GCM10008959_26100</name>
</gene>
<feature type="compositionally biased region" description="Basic and acidic residues" evidence="1">
    <location>
        <begin position="1"/>
        <end position="10"/>
    </location>
</feature>
<protein>
    <recommendedName>
        <fullName evidence="4">ATPase</fullName>
    </recommendedName>
</protein>
<evidence type="ECO:0000313" key="3">
    <source>
        <dbReference type="Proteomes" id="UP000634308"/>
    </source>
</evidence>
<comment type="caution">
    <text evidence="2">The sequence shown here is derived from an EMBL/GenBank/DDBJ whole genome shotgun (WGS) entry which is preliminary data.</text>
</comment>
<evidence type="ECO:0000313" key="2">
    <source>
        <dbReference type="EMBL" id="GGR62830.1"/>
    </source>
</evidence>
<feature type="compositionally biased region" description="Pro residues" evidence="1">
    <location>
        <begin position="31"/>
        <end position="42"/>
    </location>
</feature>
<evidence type="ECO:0000256" key="1">
    <source>
        <dbReference type="SAM" id="MobiDB-lite"/>
    </source>
</evidence>
<keyword evidence="3" id="KW-1185">Reference proteome</keyword>
<accession>A0ABQ2RUI0</accession>
<proteinExistence type="predicted"/>
<dbReference type="Proteomes" id="UP000634308">
    <property type="component" value="Unassembled WGS sequence"/>
</dbReference>
<feature type="region of interest" description="Disordered" evidence="1">
    <location>
        <begin position="1"/>
        <end position="48"/>
    </location>
</feature>
<dbReference type="EMBL" id="BMQM01000017">
    <property type="protein sequence ID" value="GGR62830.1"/>
    <property type="molecule type" value="Genomic_DNA"/>
</dbReference>